<sequence length="90" mass="9232">MVLLTDHAVTAIQTLTAQPGAPEGGGLRIAADETRGSLRLSLAPSPAQGDAVVEASGARLFLDQTATEALNDKTLDAVADNEGQIEFTVT</sequence>
<dbReference type="SUPFAM" id="SSF89360">
    <property type="entry name" value="HesB-like domain"/>
    <property type="match status" value="1"/>
</dbReference>
<comment type="caution">
    <text evidence="1">The sequence shown here is derived from an EMBL/GenBank/DDBJ whole genome shotgun (WGS) entry which is preliminary data.</text>
</comment>
<accession>A0A917TK80</accession>
<name>A0A917TK80_9ACTN</name>
<proteinExistence type="predicted"/>
<protein>
    <recommendedName>
        <fullName evidence="3">Fe-S cluster assembly iron-binding protein IscA</fullName>
    </recommendedName>
</protein>
<dbReference type="Gene3D" id="2.60.300.12">
    <property type="entry name" value="HesB-like domain"/>
    <property type="match status" value="1"/>
</dbReference>
<dbReference type="InterPro" id="IPR035903">
    <property type="entry name" value="HesB-like_dom_sf"/>
</dbReference>
<evidence type="ECO:0008006" key="3">
    <source>
        <dbReference type="Google" id="ProtNLM"/>
    </source>
</evidence>
<evidence type="ECO:0000313" key="1">
    <source>
        <dbReference type="EMBL" id="GGM26232.1"/>
    </source>
</evidence>
<reference evidence="1" key="1">
    <citation type="journal article" date="2014" name="Int. J. Syst. Evol. Microbiol.">
        <title>Complete genome sequence of Corynebacterium casei LMG S-19264T (=DSM 44701T), isolated from a smear-ripened cheese.</title>
        <authorList>
            <consortium name="US DOE Joint Genome Institute (JGI-PGF)"/>
            <person name="Walter F."/>
            <person name="Albersmeier A."/>
            <person name="Kalinowski J."/>
            <person name="Ruckert C."/>
        </authorList>
    </citation>
    <scope>NUCLEOTIDE SEQUENCE</scope>
    <source>
        <strain evidence="1">JCM 19831</strain>
    </source>
</reference>
<dbReference type="Proteomes" id="UP000642070">
    <property type="component" value="Unassembled WGS sequence"/>
</dbReference>
<dbReference type="AlphaFoldDB" id="A0A917TK80"/>
<gene>
    <name evidence="1" type="ORF">GCM10007977_029250</name>
</gene>
<reference evidence="1" key="2">
    <citation type="submission" date="2020-09" db="EMBL/GenBank/DDBJ databases">
        <authorList>
            <person name="Sun Q."/>
            <person name="Ohkuma M."/>
        </authorList>
    </citation>
    <scope>NUCLEOTIDE SEQUENCE</scope>
    <source>
        <strain evidence="1">JCM 19831</strain>
    </source>
</reference>
<organism evidence="1 2">
    <name type="scientific">Dactylosporangium sucinum</name>
    <dbReference type="NCBI Taxonomy" id="1424081"/>
    <lineage>
        <taxon>Bacteria</taxon>
        <taxon>Bacillati</taxon>
        <taxon>Actinomycetota</taxon>
        <taxon>Actinomycetes</taxon>
        <taxon>Micromonosporales</taxon>
        <taxon>Micromonosporaceae</taxon>
        <taxon>Dactylosporangium</taxon>
    </lineage>
</organism>
<dbReference type="EMBL" id="BMPI01000012">
    <property type="protein sequence ID" value="GGM26232.1"/>
    <property type="molecule type" value="Genomic_DNA"/>
</dbReference>
<evidence type="ECO:0000313" key="2">
    <source>
        <dbReference type="Proteomes" id="UP000642070"/>
    </source>
</evidence>
<keyword evidence="2" id="KW-1185">Reference proteome</keyword>